<dbReference type="InterPro" id="IPR011583">
    <property type="entry name" value="Chitinase_II/V-like_cat"/>
</dbReference>
<dbReference type="Pfam" id="PF00704">
    <property type="entry name" value="Glyco_hydro_18"/>
    <property type="match status" value="1"/>
</dbReference>
<dbReference type="GO" id="GO:0005975">
    <property type="term" value="P:carbohydrate metabolic process"/>
    <property type="evidence" value="ECO:0007669"/>
    <property type="project" value="InterPro"/>
</dbReference>
<gene>
    <name evidence="3" type="ORF">BSAL_89705</name>
</gene>
<feature type="domain" description="GH18" evidence="2">
    <location>
        <begin position="37"/>
        <end position="331"/>
    </location>
</feature>
<evidence type="ECO:0000256" key="1">
    <source>
        <dbReference type="SAM" id="SignalP"/>
    </source>
</evidence>
<dbReference type="Gene3D" id="3.40.5.30">
    <property type="entry name" value="(Trans)glycosidases - domain 2"/>
    <property type="match status" value="1"/>
</dbReference>
<dbReference type="PROSITE" id="PS51910">
    <property type="entry name" value="GH18_2"/>
    <property type="match status" value="1"/>
</dbReference>
<name>A0A0S4J833_BODSA</name>
<protein>
    <submittedName>
        <fullName evidence="3">Glycoside hydrolase family 18, putative</fullName>
    </submittedName>
</protein>
<proteinExistence type="predicted"/>
<evidence type="ECO:0000313" key="3">
    <source>
        <dbReference type="EMBL" id="CUG85388.1"/>
    </source>
</evidence>
<evidence type="ECO:0000259" key="2">
    <source>
        <dbReference type="PROSITE" id="PS51910"/>
    </source>
</evidence>
<evidence type="ECO:0000313" key="4">
    <source>
        <dbReference type="Proteomes" id="UP000051952"/>
    </source>
</evidence>
<sequence>MATVETIALVTITVLLLLSASTTPVTAETTPEAAQPFTVFGYLPEYRLRGYNYTAAFQTGLTHLIYFSLEVDARTFLPKAKDRLPTMIEAKQAREAADAVGGKIILSFGGNARSNGFAEMVATPSSRRVFLGALEALLTQYDFDGVDYNWEYPRDAEEWRRWALLLKESKDTLKGGDRSQNIVTFTMYLDPKHADVIQRFNMLEHADYVHCMAYDQHGEHSTYEFAVSGVRMAIEKKMTLSKFTLGVPFYARHVGNGEPKTYGEIIKEIPKSKRWTQDRVGPYYLNSPSMIQKKTKLAIDNQLGGVMIWELGQDLQPESHRNSLLRGILKATLTRGLALPKLQEQLRAAKEETPSLKEPRDEL</sequence>
<dbReference type="SMART" id="SM00636">
    <property type="entry name" value="Glyco_18"/>
    <property type="match status" value="1"/>
</dbReference>
<dbReference type="GO" id="GO:0008061">
    <property type="term" value="F:chitin binding"/>
    <property type="evidence" value="ECO:0007669"/>
    <property type="project" value="InterPro"/>
</dbReference>
<dbReference type="VEuPathDB" id="TriTrypDB:BSAL_89705"/>
<dbReference type="OMA" id="SGIMIWE"/>
<dbReference type="OrthoDB" id="76388at2759"/>
<dbReference type="PANTHER" id="PTHR11177">
    <property type="entry name" value="CHITINASE"/>
    <property type="match status" value="1"/>
</dbReference>
<keyword evidence="3" id="KW-0378">Hydrolase</keyword>
<dbReference type="GO" id="GO:0004568">
    <property type="term" value="F:chitinase activity"/>
    <property type="evidence" value="ECO:0007669"/>
    <property type="project" value="TreeGrafter"/>
</dbReference>
<feature type="chain" id="PRO_5006622112" evidence="1">
    <location>
        <begin position="28"/>
        <end position="363"/>
    </location>
</feature>
<dbReference type="InterPro" id="IPR017853">
    <property type="entry name" value="GH"/>
</dbReference>
<dbReference type="AlphaFoldDB" id="A0A0S4J833"/>
<dbReference type="GO" id="GO:0005576">
    <property type="term" value="C:extracellular region"/>
    <property type="evidence" value="ECO:0007669"/>
    <property type="project" value="TreeGrafter"/>
</dbReference>
<keyword evidence="4" id="KW-1185">Reference proteome</keyword>
<dbReference type="PANTHER" id="PTHR11177:SF317">
    <property type="entry name" value="CHITINASE 12-RELATED"/>
    <property type="match status" value="1"/>
</dbReference>
<dbReference type="Gene3D" id="3.20.20.80">
    <property type="entry name" value="Glycosidases"/>
    <property type="match status" value="1"/>
</dbReference>
<keyword evidence="1" id="KW-0732">Signal</keyword>
<dbReference type="InterPro" id="IPR050314">
    <property type="entry name" value="Glycosyl_Hydrlase_18"/>
</dbReference>
<dbReference type="EMBL" id="CYKH01001162">
    <property type="protein sequence ID" value="CUG85388.1"/>
    <property type="molecule type" value="Genomic_DNA"/>
</dbReference>
<dbReference type="InterPro" id="IPR001223">
    <property type="entry name" value="Glyco_hydro18_cat"/>
</dbReference>
<reference evidence="4" key="1">
    <citation type="submission" date="2015-09" db="EMBL/GenBank/DDBJ databases">
        <authorList>
            <consortium name="Pathogen Informatics"/>
        </authorList>
    </citation>
    <scope>NUCLEOTIDE SEQUENCE [LARGE SCALE GENOMIC DNA]</scope>
    <source>
        <strain evidence="4">Lake Konstanz</strain>
    </source>
</reference>
<organism evidence="3 4">
    <name type="scientific">Bodo saltans</name>
    <name type="common">Flagellated protozoan</name>
    <dbReference type="NCBI Taxonomy" id="75058"/>
    <lineage>
        <taxon>Eukaryota</taxon>
        <taxon>Discoba</taxon>
        <taxon>Euglenozoa</taxon>
        <taxon>Kinetoplastea</taxon>
        <taxon>Metakinetoplastina</taxon>
        <taxon>Eubodonida</taxon>
        <taxon>Bodonidae</taxon>
        <taxon>Bodo</taxon>
    </lineage>
</organism>
<dbReference type="SUPFAM" id="SSF51445">
    <property type="entry name" value="(Trans)glycosidases"/>
    <property type="match status" value="1"/>
</dbReference>
<dbReference type="Proteomes" id="UP000051952">
    <property type="component" value="Unassembled WGS sequence"/>
</dbReference>
<dbReference type="GO" id="GO:0006032">
    <property type="term" value="P:chitin catabolic process"/>
    <property type="evidence" value="ECO:0007669"/>
    <property type="project" value="TreeGrafter"/>
</dbReference>
<accession>A0A0S4J833</accession>
<feature type="signal peptide" evidence="1">
    <location>
        <begin position="1"/>
        <end position="27"/>
    </location>
</feature>